<keyword evidence="4 11" id="KW-0337">GPI-anchor biosynthesis</keyword>
<dbReference type="WBParaSite" id="TCNE_0000646001-mRNA-1">
    <property type="protein sequence ID" value="TCNE_0000646001-mRNA-1"/>
    <property type="gene ID" value="TCNE_0000646001"/>
</dbReference>
<keyword evidence="5 11" id="KW-0328">Glycosyltransferase</keyword>
<feature type="transmembrane region" description="Helical" evidence="11">
    <location>
        <begin position="293"/>
        <end position="317"/>
    </location>
</feature>
<evidence type="ECO:0000256" key="4">
    <source>
        <dbReference type="ARBA" id="ARBA00022502"/>
    </source>
</evidence>
<keyword evidence="10 11" id="KW-0472">Membrane</keyword>
<feature type="compositionally biased region" description="Basic and acidic residues" evidence="12">
    <location>
        <begin position="7"/>
        <end position="28"/>
    </location>
</feature>
<feature type="transmembrane region" description="Helical" evidence="11">
    <location>
        <begin position="159"/>
        <end position="183"/>
    </location>
</feature>
<evidence type="ECO:0000256" key="9">
    <source>
        <dbReference type="ARBA" id="ARBA00022989"/>
    </source>
</evidence>
<dbReference type="UniPathway" id="UPA00196"/>
<name>A0A183UD90_TOXCA</name>
<comment type="subcellular location">
    <subcellularLocation>
        <location evidence="1 11">Endoplasmic reticulum membrane</location>
        <topology evidence="1 11">Multi-pass membrane protein</topology>
    </subcellularLocation>
</comment>
<feature type="transmembrane region" description="Helical" evidence="11">
    <location>
        <begin position="248"/>
        <end position="273"/>
    </location>
</feature>
<keyword evidence="8 11" id="KW-0256">Endoplasmic reticulum</keyword>
<evidence type="ECO:0000313" key="13">
    <source>
        <dbReference type="EMBL" id="VDM37781.1"/>
    </source>
</evidence>
<sequence>MARRISKRDEPIVGESDEKAGDYKGHETDGDAARSILSKRIAFQKESQWDDECAVFILKQSVLSRCLLFIIQLAFNALVTDFPTDAFKGIPVPEEELSLVDRCIQFALSGLSRWDAMHFLHIMRYGYTYENTLAFFPLFPTVIYYSTIVWSWATPFIHFTTALMLTAVTVNFLCFLLCAQLLYALVLAITKSAKVSLLACLVLTLNPASIFFSAIYSEALFMLLTLCGLMMLYMDPTLPFIRHVIASFFFALAFATRSNGLLNFGYIAFSLFAETVYCPSERKFLWRRDCGTIILKVLRFVLVGFICWTILSSMVIWHGARMQRAFCSGDSFKVFPQSVIAFANEHSLVLPHQLDNLTWCRNERIVLNPMPTFYAPIQRKYWDVKPFGYWKLKKLPCFIMAAPAFIIVLYGCLQQVYVLRSSGSFSGMLSALFDPLSTVPFAVHAVVLSVSALMLYNVEVATRILFSSCPFTYLVLAGYMDRRTPLVTLDDLQYPPLLPFFTNFSRTHFIHALLLAYLLGYFFIGTVLHVNWLPFT</sequence>
<evidence type="ECO:0000256" key="11">
    <source>
        <dbReference type="RuleBase" id="RU363112"/>
    </source>
</evidence>
<evidence type="ECO:0000313" key="15">
    <source>
        <dbReference type="WBParaSite" id="TCNE_0000646001-mRNA-1"/>
    </source>
</evidence>
<dbReference type="AlphaFoldDB" id="A0A183UD90"/>
<evidence type="ECO:0000256" key="1">
    <source>
        <dbReference type="ARBA" id="ARBA00004477"/>
    </source>
</evidence>
<keyword evidence="7 11" id="KW-0812">Transmembrane</keyword>
<feature type="transmembrane region" description="Helical" evidence="11">
    <location>
        <begin position="133"/>
        <end position="153"/>
    </location>
</feature>
<evidence type="ECO:0000256" key="7">
    <source>
        <dbReference type="ARBA" id="ARBA00022692"/>
    </source>
</evidence>
<dbReference type="InterPro" id="IPR007315">
    <property type="entry name" value="PIG-V/Gpi18"/>
</dbReference>
<dbReference type="Proteomes" id="UP000050794">
    <property type="component" value="Unassembled WGS sequence"/>
</dbReference>
<dbReference type="EMBL" id="UYWY01019498">
    <property type="protein sequence ID" value="VDM37781.1"/>
    <property type="molecule type" value="Genomic_DNA"/>
</dbReference>
<evidence type="ECO:0000256" key="8">
    <source>
        <dbReference type="ARBA" id="ARBA00022824"/>
    </source>
</evidence>
<feature type="transmembrane region" description="Helical" evidence="11">
    <location>
        <begin position="509"/>
        <end position="533"/>
    </location>
</feature>
<reference evidence="15" key="1">
    <citation type="submission" date="2016-06" db="UniProtKB">
        <authorList>
            <consortium name="WormBaseParasite"/>
        </authorList>
    </citation>
    <scope>IDENTIFICATION</scope>
</reference>
<dbReference type="GO" id="GO:0005789">
    <property type="term" value="C:endoplasmic reticulum membrane"/>
    <property type="evidence" value="ECO:0007669"/>
    <property type="project" value="UniProtKB-SubCell"/>
</dbReference>
<evidence type="ECO:0000256" key="2">
    <source>
        <dbReference type="ARBA" id="ARBA00004687"/>
    </source>
</evidence>
<keyword evidence="14" id="KW-1185">Reference proteome</keyword>
<feature type="region of interest" description="Disordered" evidence="12">
    <location>
        <begin position="1"/>
        <end position="28"/>
    </location>
</feature>
<dbReference type="PANTHER" id="PTHR12468:SF2">
    <property type="entry name" value="GPI MANNOSYLTRANSFERASE 2"/>
    <property type="match status" value="1"/>
</dbReference>
<evidence type="ECO:0000313" key="14">
    <source>
        <dbReference type="Proteomes" id="UP000050794"/>
    </source>
</evidence>
<protein>
    <recommendedName>
        <fullName evidence="11">GPI mannosyltransferase 2</fullName>
        <ecNumber evidence="11">2.4.1.-</ecNumber>
    </recommendedName>
</protein>
<comment type="pathway">
    <text evidence="2 11">Glycolipid biosynthesis; glycosylphosphatidylinositol-anchor biosynthesis.</text>
</comment>
<comment type="function">
    <text evidence="11">Mannosyltransferase involved in glycosylphosphatidylinositol-anchor biosynthesis.</text>
</comment>
<evidence type="ECO:0000256" key="5">
    <source>
        <dbReference type="ARBA" id="ARBA00022676"/>
    </source>
</evidence>
<dbReference type="Pfam" id="PF04188">
    <property type="entry name" value="Mannosyl_trans2"/>
    <property type="match status" value="1"/>
</dbReference>
<dbReference type="GO" id="GO:0004376">
    <property type="term" value="F:GPI mannosyltransferase activity"/>
    <property type="evidence" value="ECO:0007669"/>
    <property type="project" value="InterPro"/>
</dbReference>
<accession>A0A183UD90</accession>
<evidence type="ECO:0000256" key="3">
    <source>
        <dbReference type="ARBA" id="ARBA00008698"/>
    </source>
</evidence>
<comment type="similarity">
    <text evidence="3 11">Belongs to the PIGV family.</text>
</comment>
<keyword evidence="6 11" id="KW-0808">Transferase</keyword>
<dbReference type="PANTHER" id="PTHR12468">
    <property type="entry name" value="GPI MANNOSYLTRANSFERASE 2"/>
    <property type="match status" value="1"/>
</dbReference>
<dbReference type="GO" id="GO:0031501">
    <property type="term" value="C:mannosyltransferase complex"/>
    <property type="evidence" value="ECO:0007669"/>
    <property type="project" value="TreeGrafter"/>
</dbReference>
<feature type="transmembrane region" description="Helical" evidence="11">
    <location>
        <begin position="437"/>
        <end position="456"/>
    </location>
</feature>
<reference evidence="13 14" key="2">
    <citation type="submission" date="2018-11" db="EMBL/GenBank/DDBJ databases">
        <authorList>
            <consortium name="Pathogen Informatics"/>
        </authorList>
    </citation>
    <scope>NUCLEOTIDE SEQUENCE [LARGE SCALE GENOMIC DNA]</scope>
</reference>
<evidence type="ECO:0000256" key="6">
    <source>
        <dbReference type="ARBA" id="ARBA00022679"/>
    </source>
</evidence>
<evidence type="ECO:0000256" key="10">
    <source>
        <dbReference type="ARBA" id="ARBA00023136"/>
    </source>
</evidence>
<dbReference type="GO" id="GO:0006506">
    <property type="term" value="P:GPI anchor biosynthetic process"/>
    <property type="evidence" value="ECO:0007669"/>
    <property type="project" value="UniProtKB-UniPathway"/>
</dbReference>
<evidence type="ECO:0000256" key="12">
    <source>
        <dbReference type="SAM" id="MobiDB-lite"/>
    </source>
</evidence>
<keyword evidence="9 11" id="KW-1133">Transmembrane helix</keyword>
<feature type="transmembrane region" description="Helical" evidence="11">
    <location>
        <begin position="195"/>
        <end position="215"/>
    </location>
</feature>
<dbReference type="GO" id="GO:0000009">
    <property type="term" value="F:alpha-1,6-mannosyltransferase activity"/>
    <property type="evidence" value="ECO:0007669"/>
    <property type="project" value="InterPro"/>
</dbReference>
<organism evidence="14 15">
    <name type="scientific">Toxocara canis</name>
    <name type="common">Canine roundworm</name>
    <dbReference type="NCBI Taxonomy" id="6265"/>
    <lineage>
        <taxon>Eukaryota</taxon>
        <taxon>Metazoa</taxon>
        <taxon>Ecdysozoa</taxon>
        <taxon>Nematoda</taxon>
        <taxon>Chromadorea</taxon>
        <taxon>Rhabditida</taxon>
        <taxon>Spirurina</taxon>
        <taxon>Ascaridomorpha</taxon>
        <taxon>Ascaridoidea</taxon>
        <taxon>Toxocaridae</taxon>
        <taxon>Toxocara</taxon>
    </lineage>
</organism>
<feature type="transmembrane region" description="Helical" evidence="11">
    <location>
        <begin position="463"/>
        <end position="480"/>
    </location>
</feature>
<proteinExistence type="inferred from homology"/>
<gene>
    <name evidence="13" type="ORF">TCNE_LOCUS6460</name>
</gene>
<dbReference type="EC" id="2.4.1.-" evidence="11"/>
<feature type="transmembrane region" description="Helical" evidence="11">
    <location>
        <begin position="395"/>
        <end position="417"/>
    </location>
</feature>